<sequence>MQKRYIISCIILLLTIILMRPIIFPCLVASLAAYLFNPLVHRLEKFKIPRLYSVIVITFLLIVIFILTIILILPVICVQITSILDFLVKNMPLLQSTLISPLLELFNIRTDIDHFSEDILKNYATYLIDALKVANNFMLEILSSSVNFISLMVIAPVIFFYTLRDWPLIIEKINKLIPIPYKKNVTNFFVKVDSTIFTYLKGRMNVCIFMMIFYSITLSILRLKHAIVIGVLAGALTFIPYIGPLIYSTIGFLSAVAQFSEWLESIIVLLLFLTGQLIDSYILTPLLIGKKINIHPAIIILGITICASYFGLIGILLFIPIVSIFIVSIELMVNKYRKSEFYRSG</sequence>
<gene>
    <name evidence="9" type="ORF">BIY23_01635</name>
</gene>
<evidence type="ECO:0000256" key="1">
    <source>
        <dbReference type="ARBA" id="ARBA00004651"/>
    </source>
</evidence>
<keyword evidence="5 8" id="KW-0812">Transmembrane</keyword>
<dbReference type="Pfam" id="PF01594">
    <property type="entry name" value="AI-2E_transport"/>
    <property type="match status" value="1"/>
</dbReference>
<feature type="transmembrane region" description="Helical" evidence="8">
    <location>
        <begin position="298"/>
        <end position="329"/>
    </location>
</feature>
<feature type="transmembrane region" description="Helical" evidence="8">
    <location>
        <begin position="141"/>
        <end position="163"/>
    </location>
</feature>
<dbReference type="GO" id="GO:0055085">
    <property type="term" value="P:transmembrane transport"/>
    <property type="evidence" value="ECO:0007669"/>
    <property type="project" value="TreeGrafter"/>
</dbReference>
<dbReference type="InterPro" id="IPR002549">
    <property type="entry name" value="AI-2E-like"/>
</dbReference>
<keyword evidence="6 8" id="KW-1133">Transmembrane helix</keyword>
<dbReference type="EMBL" id="MJMG01000001">
    <property type="protein sequence ID" value="OEY87161.1"/>
    <property type="molecule type" value="Genomic_DNA"/>
</dbReference>
<proteinExistence type="inferred from homology"/>
<dbReference type="PANTHER" id="PTHR21716">
    <property type="entry name" value="TRANSMEMBRANE PROTEIN"/>
    <property type="match status" value="1"/>
</dbReference>
<evidence type="ECO:0000256" key="3">
    <source>
        <dbReference type="ARBA" id="ARBA00022448"/>
    </source>
</evidence>
<protein>
    <submittedName>
        <fullName evidence="9">AI-2E family transporter</fullName>
    </submittedName>
</protein>
<evidence type="ECO:0000313" key="10">
    <source>
        <dbReference type="Proteomes" id="UP000175679"/>
    </source>
</evidence>
<keyword evidence="10" id="KW-1185">Reference proteome</keyword>
<keyword evidence="3" id="KW-0813">Transport</keyword>
<feature type="transmembrane region" description="Helical" evidence="8">
    <location>
        <begin position="259"/>
        <end position="278"/>
    </location>
</feature>
<dbReference type="Proteomes" id="UP000175679">
    <property type="component" value="Unassembled WGS sequence"/>
</dbReference>
<organism evidence="9 10">
    <name type="scientific">Wolbachia pipientis</name>
    <dbReference type="NCBI Taxonomy" id="955"/>
    <lineage>
        <taxon>Bacteria</taxon>
        <taxon>Pseudomonadati</taxon>
        <taxon>Pseudomonadota</taxon>
        <taxon>Alphaproteobacteria</taxon>
        <taxon>Rickettsiales</taxon>
        <taxon>Anaplasmataceae</taxon>
        <taxon>Wolbachieae</taxon>
        <taxon>Wolbachia</taxon>
    </lineage>
</organism>
<accession>A0A1E7QL04</accession>
<dbReference type="OrthoDB" id="5792512at2"/>
<evidence type="ECO:0000256" key="4">
    <source>
        <dbReference type="ARBA" id="ARBA00022475"/>
    </source>
</evidence>
<comment type="subcellular location">
    <subcellularLocation>
        <location evidence="1">Cell membrane</location>
        <topology evidence="1">Multi-pass membrane protein</topology>
    </subcellularLocation>
</comment>
<feature type="transmembrane region" description="Helical" evidence="8">
    <location>
        <begin position="6"/>
        <end position="39"/>
    </location>
</feature>
<comment type="caution">
    <text evidence="9">The sequence shown here is derived from an EMBL/GenBank/DDBJ whole genome shotgun (WGS) entry which is preliminary data.</text>
</comment>
<keyword evidence="7 8" id="KW-0472">Membrane</keyword>
<dbReference type="AlphaFoldDB" id="A0A1E7QL04"/>
<evidence type="ECO:0000256" key="6">
    <source>
        <dbReference type="ARBA" id="ARBA00022989"/>
    </source>
</evidence>
<reference evidence="9 10" key="1">
    <citation type="submission" date="2016-09" db="EMBL/GenBank/DDBJ databases">
        <title>Genomic evidence for plant-parasitic nematodes as the earliest Wolbachia hosts.</title>
        <authorList>
            <person name="Brown A.M."/>
            <person name="Wasala S.K."/>
            <person name="Howe D.K."/>
            <person name="Peetz A.B."/>
            <person name="Zasada I.A."/>
            <person name="Denver D.R."/>
        </authorList>
    </citation>
    <scope>NUCLEOTIDE SEQUENCE [LARGE SCALE GENOMIC DNA]</scope>
    <source>
        <strain evidence="10">wPpe</strain>
    </source>
</reference>
<dbReference type="RefSeq" id="WP_070064810.1">
    <property type="nucleotide sequence ID" value="NZ_MJMG01000001.1"/>
</dbReference>
<dbReference type="GO" id="GO:0005886">
    <property type="term" value="C:plasma membrane"/>
    <property type="evidence" value="ECO:0007669"/>
    <property type="project" value="UniProtKB-SubCell"/>
</dbReference>
<evidence type="ECO:0000256" key="7">
    <source>
        <dbReference type="ARBA" id="ARBA00023136"/>
    </source>
</evidence>
<name>A0A1E7QL04_WOLPI</name>
<evidence type="ECO:0000256" key="5">
    <source>
        <dbReference type="ARBA" id="ARBA00022692"/>
    </source>
</evidence>
<evidence type="ECO:0000256" key="8">
    <source>
        <dbReference type="SAM" id="Phobius"/>
    </source>
</evidence>
<evidence type="ECO:0000256" key="2">
    <source>
        <dbReference type="ARBA" id="ARBA00009773"/>
    </source>
</evidence>
<evidence type="ECO:0000313" key="9">
    <source>
        <dbReference type="EMBL" id="OEY87161.1"/>
    </source>
</evidence>
<feature type="transmembrane region" description="Helical" evidence="8">
    <location>
        <begin position="51"/>
        <end position="84"/>
    </location>
</feature>
<keyword evidence="4" id="KW-1003">Cell membrane</keyword>
<dbReference type="PANTHER" id="PTHR21716:SF53">
    <property type="entry name" value="PERMEASE PERM-RELATED"/>
    <property type="match status" value="1"/>
</dbReference>
<feature type="transmembrane region" description="Helical" evidence="8">
    <location>
        <begin position="204"/>
        <end position="221"/>
    </location>
</feature>
<feature type="transmembrane region" description="Helical" evidence="8">
    <location>
        <begin position="227"/>
        <end position="247"/>
    </location>
</feature>
<comment type="similarity">
    <text evidence="2">Belongs to the autoinducer-2 exporter (AI-2E) (TC 2.A.86) family.</text>
</comment>